<evidence type="ECO:0000313" key="7">
    <source>
        <dbReference type="Proteomes" id="UP000033852"/>
    </source>
</evidence>
<dbReference type="STRING" id="1618607.UY86_C0010G0040"/>
<name>A0A0G2A8T1_9BACT</name>
<sequence length="92" mass="10015">MAFSKFIFGLISLMRPLEWSKSFGNMAIAALTTAIVFGVVISPLKFVAGFVAVALLWGGLYTLNDYTDRKADAEHPVKKARAIPSKAVPEKI</sequence>
<keyword evidence="4 5" id="KW-0472">Membrane</keyword>
<comment type="caution">
    <text evidence="6">The sequence shown here is derived from an EMBL/GenBank/DDBJ whole genome shotgun (WGS) entry which is preliminary data.</text>
</comment>
<proteinExistence type="predicted"/>
<evidence type="ECO:0000256" key="3">
    <source>
        <dbReference type="ARBA" id="ARBA00022989"/>
    </source>
</evidence>
<dbReference type="InterPro" id="IPR044878">
    <property type="entry name" value="UbiA_sf"/>
</dbReference>
<dbReference type="GO" id="GO:0016765">
    <property type="term" value="F:transferase activity, transferring alkyl or aryl (other than methyl) groups"/>
    <property type="evidence" value="ECO:0007669"/>
    <property type="project" value="InterPro"/>
</dbReference>
<dbReference type="AlphaFoldDB" id="A0A0G2A8T1"/>
<accession>A0A0G2A8T1</accession>
<reference evidence="6 7" key="1">
    <citation type="journal article" date="2015" name="Nature">
        <title>rRNA introns, odd ribosomes, and small enigmatic genomes across a large radiation of phyla.</title>
        <authorList>
            <person name="Brown C.T."/>
            <person name="Hug L.A."/>
            <person name="Thomas B.C."/>
            <person name="Sharon I."/>
            <person name="Castelle C.J."/>
            <person name="Singh A."/>
            <person name="Wilkins M.J."/>
            <person name="Williams K.H."/>
            <person name="Banfield J.F."/>
        </authorList>
    </citation>
    <scope>NUCLEOTIDE SEQUENCE [LARGE SCALE GENOMIC DNA]</scope>
</reference>
<feature type="transmembrane region" description="Helical" evidence="5">
    <location>
        <begin position="46"/>
        <end position="63"/>
    </location>
</feature>
<evidence type="ECO:0000313" key="6">
    <source>
        <dbReference type="EMBL" id="KKW37352.1"/>
    </source>
</evidence>
<evidence type="ECO:0008006" key="8">
    <source>
        <dbReference type="Google" id="ProtNLM"/>
    </source>
</evidence>
<organism evidence="6 7">
    <name type="scientific">Candidatus Adlerbacteria bacterium GW2011_GWB1_54_7</name>
    <dbReference type="NCBI Taxonomy" id="1618607"/>
    <lineage>
        <taxon>Bacteria</taxon>
        <taxon>Candidatus Adleribacteriota</taxon>
    </lineage>
</organism>
<protein>
    <recommendedName>
        <fullName evidence="8">UbiA prenyltransferase</fullName>
    </recommendedName>
</protein>
<keyword evidence="3 5" id="KW-1133">Transmembrane helix</keyword>
<dbReference type="Pfam" id="PF01040">
    <property type="entry name" value="UbiA"/>
    <property type="match status" value="1"/>
</dbReference>
<dbReference type="EMBL" id="LCRR01000010">
    <property type="protein sequence ID" value="KKW37352.1"/>
    <property type="molecule type" value="Genomic_DNA"/>
</dbReference>
<gene>
    <name evidence="6" type="ORF">UY86_C0010G0040</name>
</gene>
<keyword evidence="2 5" id="KW-0812">Transmembrane</keyword>
<evidence type="ECO:0000256" key="4">
    <source>
        <dbReference type="ARBA" id="ARBA00023136"/>
    </source>
</evidence>
<comment type="subcellular location">
    <subcellularLocation>
        <location evidence="1">Membrane</location>
        <topology evidence="1">Multi-pass membrane protein</topology>
    </subcellularLocation>
</comment>
<dbReference type="Gene3D" id="1.10.357.140">
    <property type="entry name" value="UbiA prenyltransferase"/>
    <property type="match status" value="1"/>
</dbReference>
<dbReference type="Proteomes" id="UP000033852">
    <property type="component" value="Unassembled WGS sequence"/>
</dbReference>
<evidence type="ECO:0000256" key="1">
    <source>
        <dbReference type="ARBA" id="ARBA00004141"/>
    </source>
</evidence>
<feature type="transmembrane region" description="Helical" evidence="5">
    <location>
        <begin position="23"/>
        <end position="40"/>
    </location>
</feature>
<evidence type="ECO:0000256" key="2">
    <source>
        <dbReference type="ARBA" id="ARBA00022692"/>
    </source>
</evidence>
<evidence type="ECO:0000256" key="5">
    <source>
        <dbReference type="SAM" id="Phobius"/>
    </source>
</evidence>
<dbReference type="InterPro" id="IPR000537">
    <property type="entry name" value="UbiA_prenyltransferase"/>
</dbReference>
<dbReference type="GO" id="GO:0016020">
    <property type="term" value="C:membrane"/>
    <property type="evidence" value="ECO:0007669"/>
    <property type="project" value="UniProtKB-SubCell"/>
</dbReference>